<keyword evidence="1" id="KW-0732">Signal</keyword>
<organism evidence="2 3">
    <name type="scientific">Hyaloscypha hepaticicola</name>
    <dbReference type="NCBI Taxonomy" id="2082293"/>
    <lineage>
        <taxon>Eukaryota</taxon>
        <taxon>Fungi</taxon>
        <taxon>Dikarya</taxon>
        <taxon>Ascomycota</taxon>
        <taxon>Pezizomycotina</taxon>
        <taxon>Leotiomycetes</taxon>
        <taxon>Helotiales</taxon>
        <taxon>Hyaloscyphaceae</taxon>
        <taxon>Hyaloscypha</taxon>
    </lineage>
</organism>
<sequence length="258" mass="26831">MSNVGLFSLVLSLYILGVNAGQIQPTQVLELEPIVNPVPTPRAVMAEENSKLVDRQYYNTLCGYATGDLNFPVTCGAGYVCATAIDYYAAGCCNPNELAICDIPSTCIQYGGYCDSACLAENIAYTSCGYLTPYCFTKVFEYESPYYEYDCATSPGTLTILSTASGLAPNDVVTSVAVVTQTIESSTPATPVADSGTSGTNITNINNCGNDSSCGNGQGSSGSNDGTGNGKSGAAVRTAAPNLYLIMTWICAGILVSL</sequence>
<reference evidence="2 3" key="1">
    <citation type="submission" date="2016-05" db="EMBL/GenBank/DDBJ databases">
        <title>A degradative enzymes factory behind the ericoid mycorrhizal symbiosis.</title>
        <authorList>
            <consortium name="DOE Joint Genome Institute"/>
            <person name="Martino E."/>
            <person name="Morin E."/>
            <person name="Grelet G."/>
            <person name="Kuo A."/>
            <person name="Kohler A."/>
            <person name="Daghino S."/>
            <person name="Barry K."/>
            <person name="Choi C."/>
            <person name="Cichocki N."/>
            <person name="Clum A."/>
            <person name="Copeland A."/>
            <person name="Hainaut M."/>
            <person name="Haridas S."/>
            <person name="Labutti K."/>
            <person name="Lindquist E."/>
            <person name="Lipzen A."/>
            <person name="Khouja H.-R."/>
            <person name="Murat C."/>
            <person name="Ohm R."/>
            <person name="Olson A."/>
            <person name="Spatafora J."/>
            <person name="Veneault-Fourrey C."/>
            <person name="Henrissat B."/>
            <person name="Grigoriev I."/>
            <person name="Martin F."/>
            <person name="Perotto S."/>
        </authorList>
    </citation>
    <scope>NUCLEOTIDE SEQUENCE [LARGE SCALE GENOMIC DNA]</scope>
    <source>
        <strain evidence="2 3">UAMH 7357</strain>
    </source>
</reference>
<dbReference type="EMBL" id="KZ613504">
    <property type="protein sequence ID" value="PMD16618.1"/>
    <property type="molecule type" value="Genomic_DNA"/>
</dbReference>
<keyword evidence="3" id="KW-1185">Reference proteome</keyword>
<evidence type="ECO:0000313" key="3">
    <source>
        <dbReference type="Proteomes" id="UP000235672"/>
    </source>
</evidence>
<feature type="chain" id="PRO_5014417946" description="Carbohydrate-binding module family 52 protein" evidence="1">
    <location>
        <begin position="21"/>
        <end position="258"/>
    </location>
</feature>
<evidence type="ECO:0000313" key="2">
    <source>
        <dbReference type="EMBL" id="PMD16618.1"/>
    </source>
</evidence>
<proteinExistence type="predicted"/>
<feature type="signal peptide" evidence="1">
    <location>
        <begin position="1"/>
        <end position="20"/>
    </location>
</feature>
<dbReference type="AlphaFoldDB" id="A0A2J6PRH1"/>
<protein>
    <recommendedName>
        <fullName evidence="4">Carbohydrate-binding module family 52 protein</fullName>
    </recommendedName>
</protein>
<accession>A0A2J6PRH1</accession>
<gene>
    <name evidence="2" type="ORF">NA56DRAFT_649200</name>
</gene>
<dbReference type="OrthoDB" id="3548634at2759"/>
<evidence type="ECO:0000256" key="1">
    <source>
        <dbReference type="SAM" id="SignalP"/>
    </source>
</evidence>
<dbReference type="STRING" id="1745343.A0A2J6PRH1"/>
<dbReference type="Proteomes" id="UP000235672">
    <property type="component" value="Unassembled WGS sequence"/>
</dbReference>
<name>A0A2J6PRH1_9HELO</name>
<evidence type="ECO:0008006" key="4">
    <source>
        <dbReference type="Google" id="ProtNLM"/>
    </source>
</evidence>